<reference evidence="1 2" key="1">
    <citation type="submission" date="2018-07" db="EMBL/GenBank/DDBJ databases">
        <title>Genome analysis of Runella aurantiaca.</title>
        <authorList>
            <person name="Yang X."/>
        </authorList>
    </citation>
    <scope>NUCLEOTIDE SEQUENCE [LARGE SCALE GENOMIC DNA]</scope>
    <source>
        <strain evidence="1 2">YX9</strain>
    </source>
</reference>
<dbReference type="AlphaFoldDB" id="A0A369IF19"/>
<evidence type="ECO:0000313" key="1">
    <source>
        <dbReference type="EMBL" id="RDB06093.1"/>
    </source>
</evidence>
<dbReference type="OrthoDB" id="1179481at2"/>
<accession>A0A369IF19</accession>
<dbReference type="EMBL" id="QPIW01000006">
    <property type="protein sequence ID" value="RDB06093.1"/>
    <property type="molecule type" value="Genomic_DNA"/>
</dbReference>
<keyword evidence="2" id="KW-1185">Reference proteome</keyword>
<dbReference type="RefSeq" id="WP_114460885.1">
    <property type="nucleotide sequence ID" value="NZ_QPIW01000006.1"/>
</dbReference>
<evidence type="ECO:0000313" key="2">
    <source>
        <dbReference type="Proteomes" id="UP000253141"/>
    </source>
</evidence>
<gene>
    <name evidence="1" type="ORF">DVG78_09655</name>
</gene>
<protein>
    <submittedName>
        <fullName evidence="1">Uncharacterized protein</fullName>
    </submittedName>
</protein>
<proteinExistence type="predicted"/>
<comment type="caution">
    <text evidence="1">The sequence shown here is derived from an EMBL/GenBank/DDBJ whole genome shotgun (WGS) entry which is preliminary data.</text>
</comment>
<dbReference type="Proteomes" id="UP000253141">
    <property type="component" value="Unassembled WGS sequence"/>
</dbReference>
<sequence>MKKQILTLLFIGLGNLYAQTQSTKPPTPFAVSTHPFTFGGRQMIVGQAIGGLEKEYRLLDDGGIFRRMNTSKEFEVLGQQNPKNIEIAFKSLQDVKFDTINFQHPGRTSYFIIYKKGKKEHKVVWGDSKYPAPQGAVRVYKAFMGMIPKEMQL</sequence>
<organism evidence="1 2">
    <name type="scientific">Runella aurantiaca</name>
    <dbReference type="NCBI Taxonomy" id="2282308"/>
    <lineage>
        <taxon>Bacteria</taxon>
        <taxon>Pseudomonadati</taxon>
        <taxon>Bacteroidota</taxon>
        <taxon>Cytophagia</taxon>
        <taxon>Cytophagales</taxon>
        <taxon>Spirosomataceae</taxon>
        <taxon>Runella</taxon>
    </lineage>
</organism>
<name>A0A369IF19_9BACT</name>